<dbReference type="AlphaFoldDB" id="A0A3B6SNP4"/>
<sequence>MVAPELKTIKIRGCWGLRQLPVVGAHSGDMKKPIVEIEKDIWDALEWDEQVAPGHFEAPLHSRYYKKKLPRVSVLR</sequence>
<organism evidence="1">
    <name type="scientific">Triticum aestivum</name>
    <name type="common">Wheat</name>
    <dbReference type="NCBI Taxonomy" id="4565"/>
    <lineage>
        <taxon>Eukaryota</taxon>
        <taxon>Viridiplantae</taxon>
        <taxon>Streptophyta</taxon>
        <taxon>Embryophyta</taxon>
        <taxon>Tracheophyta</taxon>
        <taxon>Spermatophyta</taxon>
        <taxon>Magnoliopsida</taxon>
        <taxon>Liliopsida</taxon>
        <taxon>Poales</taxon>
        <taxon>Poaceae</taxon>
        <taxon>BOP clade</taxon>
        <taxon>Pooideae</taxon>
        <taxon>Triticodae</taxon>
        <taxon>Triticeae</taxon>
        <taxon>Triticinae</taxon>
        <taxon>Triticum</taxon>
    </lineage>
</organism>
<dbReference type="EnsemblPlants" id="TraesCS7B02G421300.1">
    <property type="protein sequence ID" value="TraesCS7B02G421300.1"/>
    <property type="gene ID" value="TraesCS7B02G421300"/>
</dbReference>
<dbReference type="Gramene" id="TraesMAC7B03G04235790.1">
    <property type="protein sequence ID" value="TraesMAC7B03G04235790.1"/>
    <property type="gene ID" value="TraesMAC7B03G04235790"/>
</dbReference>
<evidence type="ECO:0000313" key="1">
    <source>
        <dbReference type="EnsemblPlants" id="TraesCS7B02G421300.1"/>
    </source>
</evidence>
<reference evidence="1" key="2">
    <citation type="submission" date="2018-10" db="UniProtKB">
        <authorList>
            <consortium name="EnsemblPlants"/>
        </authorList>
    </citation>
    <scope>IDENTIFICATION</scope>
</reference>
<dbReference type="Gramene" id="TraesJAG7B03G04225240.1">
    <property type="protein sequence ID" value="TraesJAG7B03G04225240.1"/>
    <property type="gene ID" value="TraesJAG7B03G04225240"/>
</dbReference>
<dbReference type="Gramene" id="TraesROB_scaffold_004068_01G000100.1">
    <property type="protein sequence ID" value="TraesROB_scaffold_004068_01G000100.1"/>
    <property type="gene ID" value="TraesROB_scaffold_004068_01G000100"/>
</dbReference>
<dbReference type="Gramene" id="TraesCLE_scaffold_003604_01G000100.1">
    <property type="protein sequence ID" value="TraesCLE_scaffold_003604_01G000100.1"/>
    <property type="gene ID" value="TraesCLE_scaffold_003604_01G000100"/>
</dbReference>
<reference evidence="1" key="1">
    <citation type="submission" date="2018-08" db="EMBL/GenBank/DDBJ databases">
        <authorList>
            <person name="Rossello M."/>
        </authorList>
    </citation>
    <scope>NUCLEOTIDE SEQUENCE [LARGE SCALE GENOMIC DNA]</scope>
    <source>
        <strain evidence="1">cv. Chinese Spring</strain>
    </source>
</reference>
<keyword evidence="2" id="KW-1185">Reference proteome</keyword>
<proteinExistence type="predicted"/>
<dbReference type="OrthoDB" id="654071at2759"/>
<dbReference type="Gramene" id="TraesLDM7B03G04243670.1">
    <property type="protein sequence ID" value="TraesLDM7B03G04243670.1"/>
    <property type="gene ID" value="TraesLDM7B03G04243670"/>
</dbReference>
<dbReference type="Gramene" id="TraesNOR7B03G04290060.1">
    <property type="protein sequence ID" value="TraesNOR7B03G04290060.1"/>
    <property type="gene ID" value="TraesNOR7B03G04290060"/>
</dbReference>
<dbReference type="Gramene" id="TraesCAD_scaffold_001226_01G000700.1">
    <property type="protein sequence ID" value="TraesCAD_scaffold_001226_01G000700.1"/>
    <property type="gene ID" value="TraesCAD_scaffold_001226_01G000700"/>
</dbReference>
<dbReference type="Proteomes" id="UP000019116">
    <property type="component" value="Chromosome 7B"/>
</dbReference>
<protein>
    <submittedName>
        <fullName evidence="1">Uncharacterized protein</fullName>
    </submittedName>
</protein>
<dbReference type="Gramene" id="TraesARI7B03G04047160.1">
    <property type="protein sequence ID" value="TraesARI7B03G04047160.1"/>
    <property type="gene ID" value="TraesARI7B03G04047160"/>
</dbReference>
<accession>A0A3B6SNP4</accession>
<dbReference type="Gramene" id="TraesWEE_scaffold_000822_01G000300.1">
    <property type="protein sequence ID" value="TraesWEE_scaffold_000822_01G000300.1"/>
    <property type="gene ID" value="TraesWEE_scaffold_000822_01G000300"/>
</dbReference>
<dbReference type="Gramene" id="TraesLAC7B03G04186820.1">
    <property type="protein sequence ID" value="TraesLAC7B03G04186820.1"/>
    <property type="gene ID" value="TraesLAC7B03G04186820"/>
</dbReference>
<name>A0A3B6SNP4_WHEAT</name>
<dbReference type="Gramene" id="TraesSTA7B03G04238320.1">
    <property type="protein sequence ID" value="TraesSTA7B03G04238320.1"/>
    <property type="gene ID" value="TraesSTA7B03G04238320"/>
</dbReference>
<dbReference type="Gramene" id="TraesCS7B02G421300.1">
    <property type="protein sequence ID" value="TraesCS7B02G421300.1"/>
    <property type="gene ID" value="TraesCS7B02G421300"/>
</dbReference>
<evidence type="ECO:0000313" key="2">
    <source>
        <dbReference type="Proteomes" id="UP000019116"/>
    </source>
</evidence>
<dbReference type="Gramene" id="TraesCS7B03G1135400.1">
    <property type="protein sequence ID" value="TraesCS7B03G1135400.1.CDS"/>
    <property type="gene ID" value="TraesCS7B03G1135400"/>
</dbReference>